<sequence length="304" mass="33563">MTIPCTLGGVHGTRFSLHALLWTASFGLLACGSGDPANPDPGPEKPPPPSQCNGRAELCDRPFDTIAFPATHNAMSSFELGWAAPNQNFGMKRQLEDGIRAMLIDTHRWNDDLYLCHSICELGHTLLVDALVEMRVFLDAHPHEVVTLIIQDGITPEETEGVFKKSGLAGRTYAHEAGTPWPTLRELLLDGKQLVVGAEGERPPPAWYHHFWDIAWDTPYSFESVDDFNCAPNRGTQGNDLFLLNHWIGPIPTPERGATANAYEVLSARAQQCQTEGGQIPNFVAVDFYDLGALFQVVDELNRF</sequence>
<dbReference type="PANTHER" id="PTHR13593:SF140">
    <property type="entry name" value="PLC-LIKE PHOSPHODIESTERASE"/>
    <property type="match status" value="1"/>
</dbReference>
<gene>
    <name evidence="2" type="ORF">E8A74_12385</name>
</gene>
<dbReference type="InterPro" id="IPR051057">
    <property type="entry name" value="PI-PLC_domain"/>
</dbReference>
<accession>A0A4U1JF15</accession>
<dbReference type="PANTHER" id="PTHR13593">
    <property type="match status" value="1"/>
</dbReference>
<evidence type="ECO:0008006" key="4">
    <source>
        <dbReference type="Google" id="ProtNLM"/>
    </source>
</evidence>
<name>A0A4U1JF15_9BACT</name>
<proteinExistence type="predicted"/>
<dbReference type="RefSeq" id="WP_136929188.1">
    <property type="nucleotide sequence ID" value="NZ_SSMQ01000010.1"/>
</dbReference>
<dbReference type="GO" id="GO:0006629">
    <property type="term" value="P:lipid metabolic process"/>
    <property type="evidence" value="ECO:0007669"/>
    <property type="project" value="InterPro"/>
</dbReference>
<keyword evidence="3" id="KW-1185">Reference proteome</keyword>
<reference evidence="2 3" key="1">
    <citation type="submission" date="2019-04" db="EMBL/GenBank/DDBJ databases">
        <authorList>
            <person name="Li Y."/>
            <person name="Wang J."/>
        </authorList>
    </citation>
    <scope>NUCLEOTIDE SEQUENCE [LARGE SCALE GENOMIC DNA]</scope>
    <source>
        <strain evidence="2 3">DSM 14668</strain>
    </source>
</reference>
<evidence type="ECO:0000256" key="1">
    <source>
        <dbReference type="SAM" id="SignalP"/>
    </source>
</evidence>
<dbReference type="EMBL" id="SSMQ01000010">
    <property type="protein sequence ID" value="TKD09515.1"/>
    <property type="molecule type" value="Genomic_DNA"/>
</dbReference>
<dbReference type="GO" id="GO:0008081">
    <property type="term" value="F:phosphoric diester hydrolase activity"/>
    <property type="evidence" value="ECO:0007669"/>
    <property type="project" value="InterPro"/>
</dbReference>
<keyword evidence="1" id="KW-0732">Signal</keyword>
<dbReference type="InterPro" id="IPR017946">
    <property type="entry name" value="PLC-like_Pdiesterase_TIM-brl"/>
</dbReference>
<dbReference type="AlphaFoldDB" id="A0A4U1JF15"/>
<dbReference type="Gene3D" id="3.20.20.190">
    <property type="entry name" value="Phosphatidylinositol (PI) phosphodiesterase"/>
    <property type="match status" value="1"/>
</dbReference>
<dbReference type="SUPFAM" id="SSF51695">
    <property type="entry name" value="PLC-like phosphodiesterases"/>
    <property type="match status" value="1"/>
</dbReference>
<comment type="caution">
    <text evidence="2">The sequence shown here is derived from an EMBL/GenBank/DDBJ whole genome shotgun (WGS) entry which is preliminary data.</text>
</comment>
<feature type="chain" id="PRO_5020363071" description="Phosphatidylinositol diacylglycerol-lyase" evidence="1">
    <location>
        <begin position="31"/>
        <end position="304"/>
    </location>
</feature>
<dbReference type="Pfam" id="PF26146">
    <property type="entry name" value="PI-PLC_X"/>
    <property type="match status" value="1"/>
</dbReference>
<evidence type="ECO:0000313" key="3">
    <source>
        <dbReference type="Proteomes" id="UP000309215"/>
    </source>
</evidence>
<dbReference type="Proteomes" id="UP000309215">
    <property type="component" value="Unassembled WGS sequence"/>
</dbReference>
<protein>
    <recommendedName>
        <fullName evidence="4">Phosphatidylinositol diacylglycerol-lyase</fullName>
    </recommendedName>
</protein>
<dbReference type="OrthoDB" id="5240859at2"/>
<feature type="signal peptide" evidence="1">
    <location>
        <begin position="1"/>
        <end position="30"/>
    </location>
</feature>
<evidence type="ECO:0000313" key="2">
    <source>
        <dbReference type="EMBL" id="TKD09515.1"/>
    </source>
</evidence>
<organism evidence="2 3">
    <name type="scientific">Polyangium fumosum</name>
    <dbReference type="NCBI Taxonomy" id="889272"/>
    <lineage>
        <taxon>Bacteria</taxon>
        <taxon>Pseudomonadati</taxon>
        <taxon>Myxococcota</taxon>
        <taxon>Polyangia</taxon>
        <taxon>Polyangiales</taxon>
        <taxon>Polyangiaceae</taxon>
        <taxon>Polyangium</taxon>
    </lineage>
</organism>